<evidence type="ECO:0000256" key="1">
    <source>
        <dbReference type="SAM" id="Phobius"/>
    </source>
</evidence>
<keyword evidence="1" id="KW-1133">Transmembrane helix</keyword>
<name>A0A1M6SFC7_9FIRM</name>
<protein>
    <submittedName>
        <fullName evidence="2">Uncharacterized protein</fullName>
    </submittedName>
</protein>
<dbReference type="AlphaFoldDB" id="A0A1M6SFC7"/>
<sequence length="525" mass="62236">MKCKFEYKELQEKYGISIDYPGKGKKSLKSKLMLFLYNNYKKWRKRTEKIIPLTENEQIYQSFSSKSYRQKMTYNNAPLESDTSFYNIQYIHMFDFIPKESMEKFSNEINAFKKIHASTNFTIGEEDKVLDLKSFIPSEFVMPTYSFGIKSSSPLYQYATGMYIGFQELTTSLNTVIYTLFVNKEFADKLNTFCTDNIEDYCVIEGKNLKWYEFYKMGMAEHAGSMYKQNFLDECIKSLKWNVARIIKKNITLYLTRKNEILPSMIVYQTNIEANSNSEFWRSVNVESPRSCDFTKSGCACINWSNEMNSIDYIYGNGKRQSMDQMILPMDIRYFYSQYLVRDTIIKQTYSRVEEYMEQCDIFNRRQTKLKSWLAFKAEVEKEILYYKRFYNEQKEKMYDSSEFKEMFFEKPGEDKSMTERLFETQEERANEAYDVLVQILGYIDTNIEYRNSVENHKIQARTLIFTFLSMIVATCALIVSWISSEQIQKFISVSEKLKSIFVVIGIGFIVIMIIVKIVVSLFRK</sequence>
<evidence type="ECO:0000313" key="3">
    <source>
        <dbReference type="Proteomes" id="UP000184301"/>
    </source>
</evidence>
<reference evidence="2 3" key="1">
    <citation type="submission" date="2016-11" db="EMBL/GenBank/DDBJ databases">
        <authorList>
            <person name="Jaros S."/>
            <person name="Januszkiewicz K."/>
            <person name="Wedrychowicz H."/>
        </authorList>
    </citation>
    <scope>NUCLEOTIDE SEQUENCE [LARGE SCALE GENOMIC DNA]</scope>
    <source>
        <strain evidence="2 3">DSM 15480</strain>
    </source>
</reference>
<keyword evidence="1" id="KW-0472">Membrane</keyword>
<keyword evidence="3" id="KW-1185">Reference proteome</keyword>
<keyword evidence="1" id="KW-0812">Transmembrane</keyword>
<proteinExistence type="predicted"/>
<feature type="transmembrane region" description="Helical" evidence="1">
    <location>
        <begin position="501"/>
        <end position="523"/>
    </location>
</feature>
<evidence type="ECO:0000313" key="2">
    <source>
        <dbReference type="EMBL" id="SHK43494.1"/>
    </source>
</evidence>
<organism evidence="2 3">
    <name type="scientific">Hespellia stercorisuis DSM 15480</name>
    <dbReference type="NCBI Taxonomy" id="1121950"/>
    <lineage>
        <taxon>Bacteria</taxon>
        <taxon>Bacillati</taxon>
        <taxon>Bacillota</taxon>
        <taxon>Clostridia</taxon>
        <taxon>Lachnospirales</taxon>
        <taxon>Lachnospiraceae</taxon>
        <taxon>Hespellia</taxon>
    </lineage>
</organism>
<dbReference type="Proteomes" id="UP000184301">
    <property type="component" value="Unassembled WGS sequence"/>
</dbReference>
<dbReference type="EMBL" id="FQZY01000049">
    <property type="protein sequence ID" value="SHK43494.1"/>
    <property type="molecule type" value="Genomic_DNA"/>
</dbReference>
<feature type="transmembrane region" description="Helical" evidence="1">
    <location>
        <begin position="461"/>
        <end position="480"/>
    </location>
</feature>
<dbReference type="STRING" id="1121950.SAMN02745243_02935"/>
<accession>A0A1M6SFC7</accession>
<gene>
    <name evidence="2" type="ORF">SAMN02745243_02935</name>
</gene>
<dbReference type="RefSeq" id="WP_073111783.1">
    <property type="nucleotide sequence ID" value="NZ_FQZY01000049.1"/>
</dbReference>